<proteinExistence type="predicted"/>
<dbReference type="AlphaFoldDB" id="A0A146FWJ5"/>
<sequence length="56" mass="6154">MISGQCECTKVGLEKAFQTVEESVSGIVKLIDGATRESMGVQFRVWDGSKNIYQQA</sequence>
<dbReference type="Proteomes" id="UP000075230">
    <property type="component" value="Unassembled WGS sequence"/>
</dbReference>
<gene>
    <name evidence="1" type="ORF">RIB2604_03300620</name>
</gene>
<organism evidence="1 2">
    <name type="scientific">Aspergillus kawachii</name>
    <name type="common">White koji mold</name>
    <name type="synonym">Aspergillus awamori var. kawachi</name>
    <dbReference type="NCBI Taxonomy" id="1069201"/>
    <lineage>
        <taxon>Eukaryota</taxon>
        <taxon>Fungi</taxon>
        <taxon>Dikarya</taxon>
        <taxon>Ascomycota</taxon>
        <taxon>Pezizomycotina</taxon>
        <taxon>Eurotiomycetes</taxon>
        <taxon>Eurotiomycetidae</taxon>
        <taxon>Eurotiales</taxon>
        <taxon>Aspergillaceae</taxon>
        <taxon>Aspergillus</taxon>
        <taxon>Aspergillus subgen. Circumdati</taxon>
    </lineage>
</organism>
<reference evidence="2" key="2">
    <citation type="submission" date="2016-02" db="EMBL/GenBank/DDBJ databases">
        <title>Genome sequencing of Aspergillus luchuensis NBRC 4314.</title>
        <authorList>
            <person name="Yamada O."/>
        </authorList>
    </citation>
    <scope>NUCLEOTIDE SEQUENCE [LARGE SCALE GENOMIC DNA]</scope>
    <source>
        <strain evidence="2">RIB 2604</strain>
    </source>
</reference>
<dbReference type="EMBL" id="BCWF01000032">
    <property type="protein sequence ID" value="GAT30090.1"/>
    <property type="molecule type" value="Genomic_DNA"/>
</dbReference>
<reference evidence="1 2" key="1">
    <citation type="journal article" date="2016" name="DNA Res.">
        <title>Genome sequence of Aspergillus luchuensis NBRC 4314.</title>
        <authorList>
            <person name="Yamada O."/>
            <person name="Machida M."/>
            <person name="Hosoyama A."/>
            <person name="Goto M."/>
            <person name="Takahashi T."/>
            <person name="Futagami T."/>
            <person name="Yamagata Y."/>
            <person name="Takeuchi M."/>
            <person name="Kobayashi T."/>
            <person name="Koike H."/>
            <person name="Abe K."/>
            <person name="Asai K."/>
            <person name="Arita M."/>
            <person name="Fujita N."/>
            <person name="Fukuda K."/>
            <person name="Higa K."/>
            <person name="Horikawa H."/>
            <person name="Ishikawa T."/>
            <person name="Jinno K."/>
            <person name="Kato Y."/>
            <person name="Kirimura K."/>
            <person name="Mizutani O."/>
            <person name="Nakasone K."/>
            <person name="Sano M."/>
            <person name="Shiraishi Y."/>
            <person name="Tsukahara M."/>
            <person name="Gomi K."/>
        </authorList>
    </citation>
    <scope>NUCLEOTIDE SEQUENCE [LARGE SCALE GENOMIC DNA]</scope>
    <source>
        <strain evidence="1 2">RIB 2604</strain>
    </source>
</reference>
<protein>
    <submittedName>
        <fullName evidence="1">Toxin biosynthesis ketoreductase</fullName>
    </submittedName>
</protein>
<accession>A0A146FWJ5</accession>
<comment type="caution">
    <text evidence="1">The sequence shown here is derived from an EMBL/GenBank/DDBJ whole genome shotgun (WGS) entry which is preliminary data.</text>
</comment>
<name>A0A146FWJ5_ASPKA</name>
<evidence type="ECO:0000313" key="1">
    <source>
        <dbReference type="EMBL" id="GAT30090.1"/>
    </source>
</evidence>
<evidence type="ECO:0000313" key="2">
    <source>
        <dbReference type="Proteomes" id="UP000075230"/>
    </source>
</evidence>